<evidence type="ECO:0000313" key="2">
    <source>
        <dbReference type="EMBL" id="MDB1126138.1"/>
    </source>
</evidence>
<keyword evidence="3" id="KW-1185">Reference proteome</keyword>
<dbReference type="EMBL" id="JAQLOI010000003">
    <property type="protein sequence ID" value="MDB1126138.1"/>
    <property type="molecule type" value="Genomic_DNA"/>
</dbReference>
<comment type="caution">
    <text evidence="2">The sequence shown here is derived from an EMBL/GenBank/DDBJ whole genome shotgun (WGS) entry which is preliminary data.</text>
</comment>
<evidence type="ECO:0000256" key="1">
    <source>
        <dbReference type="SAM" id="SignalP"/>
    </source>
</evidence>
<gene>
    <name evidence="2" type="ORF">PGX00_21700</name>
</gene>
<sequence>MIYIANKKSSLFLSLMLISTSPQSALYRVIEVTSPTDAVESYGISIEHDSSDTDCFSTYCADDAYALAGETFNGTEGFSYKEEVPFAIDNRFYYLDYDDLEDYCDDELGYSTCDYWAYNHWYGDIDSDIGGLKNEREAFYEADYQTNNTAFYDDETFTFVPDPGDNAPSESDYSYYFVEDTDDKVVNKMTIDSDNEEYVIGNTSSGYYAYGDNYIRMYRQRGYYLTGSEEVVLEPEADTSLTFADSSGEQNIISQMGQTMAFDSFSYNDQTYIVGSASVATFYYDDDYKDYDSENTTDSDDEDVTNCVDYSEPAFYPECQNFGFATRAFIWNISDANGPNSDENRFSAVDWETDTDSTYYDYNDDEASAQASIRGATIANGGTYDSLPVLVGYNTDIDDDNDNFVMQAAIFRPTSTTSFSVSENAWTTVFIEDATVEVDDYYIHSNSVVTDINENLIVIGHAKRDGDYPSGSVSDNRMFIADANDDEPSASFFNSQGETIFLAVPAEMPMPSMITMR</sequence>
<organism evidence="2 3">
    <name type="scientific">Vibrio algarum</name>
    <dbReference type="NCBI Taxonomy" id="3020714"/>
    <lineage>
        <taxon>Bacteria</taxon>
        <taxon>Pseudomonadati</taxon>
        <taxon>Pseudomonadota</taxon>
        <taxon>Gammaproteobacteria</taxon>
        <taxon>Vibrionales</taxon>
        <taxon>Vibrionaceae</taxon>
        <taxon>Vibrio</taxon>
    </lineage>
</organism>
<feature type="signal peptide" evidence="1">
    <location>
        <begin position="1"/>
        <end position="24"/>
    </location>
</feature>
<keyword evidence="1" id="KW-0732">Signal</keyword>
<dbReference type="RefSeq" id="WP_272140494.1">
    <property type="nucleotide sequence ID" value="NZ_JAQLOI010000003.1"/>
</dbReference>
<dbReference type="InterPro" id="IPR022562">
    <property type="entry name" value="DUF3466"/>
</dbReference>
<evidence type="ECO:0000313" key="3">
    <source>
        <dbReference type="Proteomes" id="UP001210678"/>
    </source>
</evidence>
<accession>A0ABT4YXA7</accession>
<proteinExistence type="predicted"/>
<protein>
    <submittedName>
        <fullName evidence="2">DUF3466 family protein</fullName>
    </submittedName>
</protein>
<dbReference type="Proteomes" id="UP001210678">
    <property type="component" value="Unassembled WGS sequence"/>
</dbReference>
<feature type="chain" id="PRO_5046037267" evidence="1">
    <location>
        <begin position="25"/>
        <end position="517"/>
    </location>
</feature>
<dbReference type="Pfam" id="PF11949">
    <property type="entry name" value="DUF3466"/>
    <property type="match status" value="1"/>
</dbReference>
<name>A0ABT4YXA7_9VIBR</name>
<reference evidence="2 3" key="1">
    <citation type="submission" date="2023-01" db="EMBL/GenBank/DDBJ databases">
        <title>Vibrio sp. KJ40-1 sp.nov, isolated from marine algae.</title>
        <authorList>
            <person name="Butt M."/>
            <person name="Kim J.M.J."/>
            <person name="Jeon C.O.C."/>
        </authorList>
    </citation>
    <scope>NUCLEOTIDE SEQUENCE [LARGE SCALE GENOMIC DNA]</scope>
    <source>
        <strain evidence="2 3">KJ40-1</strain>
    </source>
</reference>